<proteinExistence type="predicted"/>
<dbReference type="EMBL" id="UGQF01000001">
    <property type="protein sequence ID" value="STZ03986.1"/>
    <property type="molecule type" value="Genomic_DNA"/>
</dbReference>
<name>A0A378QSV3_9GAMM</name>
<keyword evidence="1" id="KW-0472">Membrane</keyword>
<keyword evidence="4" id="KW-1185">Reference proteome</keyword>
<evidence type="ECO:0000313" key="5">
    <source>
        <dbReference type="Proteomes" id="UP000254618"/>
    </source>
</evidence>
<dbReference type="RefSeq" id="WP_079324284.1">
    <property type="nucleotide sequence ID" value="NZ_MXAP01000023.1"/>
</dbReference>
<reference evidence="2 4" key="1">
    <citation type="submission" date="2017-03" db="EMBL/GenBank/DDBJ databases">
        <title>Draft genome sequence of Moraxella equi CCUG 4950T type strain.</title>
        <authorList>
            <person name="Salva-Serra F."/>
            <person name="Engstrom-Jakobsson H."/>
            <person name="Thorell K."/>
            <person name="Jaen-Luchoro D."/>
            <person name="Gonzales-Siles L."/>
            <person name="Karlsson R."/>
            <person name="Yazdan S."/>
            <person name="Boulund F."/>
            <person name="Johnning A."/>
            <person name="Engstrand L."/>
            <person name="Kristiansson E."/>
            <person name="Moore E."/>
        </authorList>
    </citation>
    <scope>NUCLEOTIDE SEQUENCE [LARGE SCALE GENOMIC DNA]</scope>
    <source>
        <strain evidence="2 4">CCUG 4950</strain>
    </source>
</reference>
<evidence type="ECO:0000313" key="4">
    <source>
        <dbReference type="Proteomes" id="UP000190777"/>
    </source>
</evidence>
<feature type="transmembrane region" description="Helical" evidence="1">
    <location>
        <begin position="191"/>
        <end position="211"/>
    </location>
</feature>
<organism evidence="3 5">
    <name type="scientific">Moraxella equi</name>
    <dbReference type="NCBI Taxonomy" id="60442"/>
    <lineage>
        <taxon>Bacteria</taxon>
        <taxon>Pseudomonadati</taxon>
        <taxon>Pseudomonadota</taxon>
        <taxon>Gammaproteobacteria</taxon>
        <taxon>Moraxellales</taxon>
        <taxon>Moraxellaceae</taxon>
        <taxon>Moraxella</taxon>
    </lineage>
</organism>
<dbReference type="AlphaFoldDB" id="A0A378QSV3"/>
<reference evidence="3 5" key="2">
    <citation type="submission" date="2018-06" db="EMBL/GenBank/DDBJ databases">
        <authorList>
            <consortium name="Pathogen Informatics"/>
            <person name="Doyle S."/>
        </authorList>
    </citation>
    <scope>NUCLEOTIDE SEQUENCE [LARGE SCALE GENOMIC DNA]</scope>
    <source>
        <strain evidence="3 5">NCTC11012</strain>
    </source>
</reference>
<dbReference type="EMBL" id="MXAP01000023">
    <property type="protein sequence ID" value="OPH39769.1"/>
    <property type="molecule type" value="Genomic_DNA"/>
</dbReference>
<feature type="transmembrane region" description="Helical" evidence="1">
    <location>
        <begin position="20"/>
        <end position="36"/>
    </location>
</feature>
<feature type="transmembrane region" description="Helical" evidence="1">
    <location>
        <begin position="223"/>
        <end position="241"/>
    </location>
</feature>
<feature type="transmembrane region" description="Helical" evidence="1">
    <location>
        <begin position="125"/>
        <end position="144"/>
    </location>
</feature>
<feature type="transmembrane region" description="Helical" evidence="1">
    <location>
        <begin position="56"/>
        <end position="82"/>
    </location>
</feature>
<protein>
    <submittedName>
        <fullName evidence="3">Uncharacterized protein</fullName>
    </submittedName>
</protein>
<gene>
    <name evidence="2" type="ORF">B5J93_02390</name>
    <name evidence="3" type="ORF">NCTC11012_02248</name>
</gene>
<feature type="transmembrane region" description="Helical" evidence="1">
    <location>
        <begin position="156"/>
        <end position="179"/>
    </location>
</feature>
<keyword evidence="1" id="KW-1133">Transmembrane helix</keyword>
<accession>A0A378QSV3</accession>
<dbReference type="Proteomes" id="UP000190777">
    <property type="component" value="Unassembled WGS sequence"/>
</dbReference>
<evidence type="ECO:0000256" key="1">
    <source>
        <dbReference type="SAM" id="Phobius"/>
    </source>
</evidence>
<sequence length="382" mass="44148">MNIKHILKEIPITSSYDKWVFITAMLFGVITSYAYLDFIDKLSLFSNITDSFSALVAIAVVYCILAFLTGICFIFALLTAFLIKDTYNNYQLSIRFLVVQFAFLTIGFLPYFLMPFFGLSQYSLWLVLSSFILVFLLNISIIKFSDNQNNNDNFDMAFLIALITVFQHYPIISSIFPIADFSNKSSDEWMLFLLIPSINLLMYLISFLAIAVSPDKNFNIKNIFFVMFGVFFVGYFVLFSIKGKAPYQSLYAVRFIEKPRNSSWYILHNNNSPIATINGMTKQDIERHKQKFVLNDWAKFCRTDDFSKQNIINCEYLYDYTQDINPNALYGYMAWNLGNTKVFCPVSVDFFDDKGDNKEKSAKCLVIDGKYLQPVGEHYLAK</sequence>
<dbReference type="Proteomes" id="UP000254618">
    <property type="component" value="Unassembled WGS sequence"/>
</dbReference>
<evidence type="ECO:0000313" key="2">
    <source>
        <dbReference type="EMBL" id="OPH39769.1"/>
    </source>
</evidence>
<keyword evidence="1" id="KW-0812">Transmembrane</keyword>
<evidence type="ECO:0000313" key="3">
    <source>
        <dbReference type="EMBL" id="STZ03986.1"/>
    </source>
</evidence>
<feature type="transmembrane region" description="Helical" evidence="1">
    <location>
        <begin position="94"/>
        <end position="113"/>
    </location>
</feature>